<evidence type="ECO:0000313" key="2">
    <source>
        <dbReference type="EMBL" id="AHH01985.1"/>
    </source>
</evidence>
<dbReference type="Proteomes" id="UP000202176">
    <property type="component" value="Segment"/>
</dbReference>
<accession>W5SB12</accession>
<gene>
    <name evidence="2" type="ORF">pv_419</name>
</gene>
<protein>
    <submittedName>
        <fullName evidence="2">Uncharacterized protein</fullName>
    </submittedName>
</protein>
<dbReference type="KEGG" id="vg:18266446"/>
<feature type="compositionally biased region" description="Basic and acidic residues" evidence="1">
    <location>
        <begin position="83"/>
        <end position="96"/>
    </location>
</feature>
<feature type="compositionally biased region" description="Basic and acidic residues" evidence="1">
    <location>
        <begin position="110"/>
        <end position="128"/>
    </location>
</feature>
<evidence type="ECO:0000313" key="3">
    <source>
        <dbReference type="Proteomes" id="UP000202176"/>
    </source>
</evidence>
<feature type="region of interest" description="Disordered" evidence="1">
    <location>
        <begin position="193"/>
        <end position="223"/>
    </location>
</feature>
<dbReference type="RefSeq" id="YP_009001320.1">
    <property type="nucleotide sequence ID" value="NC_023423.1"/>
</dbReference>
<organism evidence="2 3">
    <name type="scientific">Pithovirus sibericum</name>
    <dbReference type="NCBI Taxonomy" id="1450746"/>
    <lineage>
        <taxon>Viruses</taxon>
        <taxon>Pithoviruses</taxon>
        <taxon>Orthopithovirinae</taxon>
        <taxon>Alphapithovirus</taxon>
        <taxon>Alphapithovirus sibericum</taxon>
    </lineage>
</organism>
<feature type="compositionally biased region" description="Basic and acidic residues" evidence="1">
    <location>
        <begin position="195"/>
        <end position="223"/>
    </location>
</feature>
<dbReference type="EMBL" id="KF740664">
    <property type="protein sequence ID" value="AHH01985.1"/>
    <property type="molecule type" value="Genomic_DNA"/>
</dbReference>
<keyword evidence="3" id="KW-1185">Reference proteome</keyword>
<dbReference type="GeneID" id="18266446"/>
<sequence>MFDNLFVLLFGLAILIFTRASSYLLQLSQLSKKTKVKSKKKKSRRVLSRSKLNKLDLEQIEKLLLEVQRKKKEKEEEIEEAEKEIHKARQEAKVENSEEGGSESSSEQSDPSKWKWEADSEEKPKSEKSPNLIQAFTEMVNGQEKGFCADAAKEFLNCCNQINPPKTKEEFQKLTSEFQKIFIDSATPLLTSFMEGKKTSEKSEKKQQSESSEHSDEDQKRINLDSIGDLLEFVLT</sequence>
<name>W5SB12_9VIRU</name>
<reference evidence="2 3" key="1">
    <citation type="journal article" date="2014" name="Proc. Natl. Acad. Sci. U.S.A.">
        <title>Thirty-thousand-year-old distant relative of giant icosahedral DNA viruses with a pandoravirus morphology.</title>
        <authorList>
            <person name="Legendre M."/>
            <person name="Bartoli J."/>
            <person name="Shmakova L."/>
            <person name="Jeudy S."/>
            <person name="Labadie K."/>
            <person name="Adrait A."/>
            <person name="Lescot M."/>
            <person name="Poirot O."/>
            <person name="Bertaux L."/>
            <person name="Bruley C."/>
            <person name="Coute Y."/>
            <person name="Rivkina E."/>
            <person name="Abergel C."/>
            <person name="Claverie J.M."/>
        </authorList>
    </citation>
    <scope>NUCLEOTIDE SEQUENCE [LARGE SCALE GENOMIC DNA]</scope>
    <source>
        <strain evidence="2">P1084-T</strain>
    </source>
</reference>
<proteinExistence type="predicted"/>
<feature type="region of interest" description="Disordered" evidence="1">
    <location>
        <begin position="70"/>
        <end position="131"/>
    </location>
</feature>
<evidence type="ECO:0000256" key="1">
    <source>
        <dbReference type="SAM" id="MobiDB-lite"/>
    </source>
</evidence>